<evidence type="ECO:0000313" key="2">
    <source>
        <dbReference type="Proteomes" id="UP000479190"/>
    </source>
</evidence>
<accession>A0A6H5IZP5</accession>
<keyword evidence="2" id="KW-1185">Reference proteome</keyword>
<sequence length="214" mass="24010">MSALTSGNGIASEYLQRYACDHVVICVATFRRHLNVINISITVIRPIRGYRQVTYTNQPILRSPVTILTICSFPLVKYVSTWLRESPLVTYFQPIHGLPSVTNSTVTHFWTIAYDGVGGGGGNASTGNYTEAHGPSNAVVFFENPTAVTSFVMYRTCVSPVRLLRKRVDDGDVRRYKGDVYAWPLMWVRFPINALKREEVVGVLLMSMARDDEK</sequence>
<name>A0A6H5IZP5_9HYME</name>
<evidence type="ECO:0000313" key="1">
    <source>
        <dbReference type="EMBL" id="CAB0042073.1"/>
    </source>
</evidence>
<dbReference type="Proteomes" id="UP000479190">
    <property type="component" value="Unassembled WGS sequence"/>
</dbReference>
<reference evidence="1 2" key="1">
    <citation type="submission" date="2020-02" db="EMBL/GenBank/DDBJ databases">
        <authorList>
            <person name="Ferguson B K."/>
        </authorList>
    </citation>
    <scope>NUCLEOTIDE SEQUENCE [LARGE SCALE GENOMIC DNA]</scope>
</reference>
<dbReference type="OrthoDB" id="2501127at2759"/>
<dbReference type="AlphaFoldDB" id="A0A6H5IZP5"/>
<organism evidence="1 2">
    <name type="scientific">Trichogramma brassicae</name>
    <dbReference type="NCBI Taxonomy" id="86971"/>
    <lineage>
        <taxon>Eukaryota</taxon>
        <taxon>Metazoa</taxon>
        <taxon>Ecdysozoa</taxon>
        <taxon>Arthropoda</taxon>
        <taxon>Hexapoda</taxon>
        <taxon>Insecta</taxon>
        <taxon>Pterygota</taxon>
        <taxon>Neoptera</taxon>
        <taxon>Endopterygota</taxon>
        <taxon>Hymenoptera</taxon>
        <taxon>Apocrita</taxon>
        <taxon>Proctotrupomorpha</taxon>
        <taxon>Chalcidoidea</taxon>
        <taxon>Trichogrammatidae</taxon>
        <taxon>Trichogramma</taxon>
    </lineage>
</organism>
<proteinExistence type="predicted"/>
<gene>
    <name evidence="1" type="ORF">TBRA_LOCUS13715</name>
</gene>
<dbReference type="EMBL" id="CADCXV010001152">
    <property type="protein sequence ID" value="CAB0042073.1"/>
    <property type="molecule type" value="Genomic_DNA"/>
</dbReference>
<protein>
    <submittedName>
        <fullName evidence="1">Uncharacterized protein</fullName>
    </submittedName>
</protein>